<evidence type="ECO:0000313" key="1">
    <source>
        <dbReference type="EMBL" id="KAG5553833.1"/>
    </source>
</evidence>
<reference evidence="1" key="1">
    <citation type="submission" date="2020-08" db="EMBL/GenBank/DDBJ databases">
        <title>Plant Genome Project.</title>
        <authorList>
            <person name="Zhang R.-G."/>
        </authorList>
    </citation>
    <scope>NUCLEOTIDE SEQUENCE</scope>
    <source>
        <strain evidence="1">WSP0</strain>
        <tissue evidence="1">Leaf</tissue>
    </source>
</reference>
<comment type="caution">
    <text evidence="1">The sequence shown here is derived from an EMBL/GenBank/DDBJ whole genome shotgun (WGS) entry which is preliminary data.</text>
</comment>
<proteinExistence type="predicted"/>
<accession>A0AAV6KP22</accession>
<evidence type="ECO:0000313" key="2">
    <source>
        <dbReference type="Proteomes" id="UP000823749"/>
    </source>
</evidence>
<dbReference type="EMBL" id="JACTNZ010000004">
    <property type="protein sequence ID" value="KAG5553833.1"/>
    <property type="molecule type" value="Genomic_DNA"/>
</dbReference>
<keyword evidence="2" id="KW-1185">Reference proteome</keyword>
<organism evidence="1 2">
    <name type="scientific">Rhododendron griersonianum</name>
    <dbReference type="NCBI Taxonomy" id="479676"/>
    <lineage>
        <taxon>Eukaryota</taxon>
        <taxon>Viridiplantae</taxon>
        <taxon>Streptophyta</taxon>
        <taxon>Embryophyta</taxon>
        <taxon>Tracheophyta</taxon>
        <taxon>Spermatophyta</taxon>
        <taxon>Magnoliopsida</taxon>
        <taxon>eudicotyledons</taxon>
        <taxon>Gunneridae</taxon>
        <taxon>Pentapetalae</taxon>
        <taxon>asterids</taxon>
        <taxon>Ericales</taxon>
        <taxon>Ericaceae</taxon>
        <taxon>Ericoideae</taxon>
        <taxon>Rhodoreae</taxon>
        <taxon>Rhododendron</taxon>
    </lineage>
</organism>
<dbReference type="AlphaFoldDB" id="A0AAV6KP22"/>
<dbReference type="PANTHER" id="PTHR31286">
    <property type="entry name" value="GLYCINE-RICH CELL WALL STRUCTURAL PROTEIN 1.8-LIKE"/>
    <property type="match status" value="1"/>
</dbReference>
<evidence type="ECO:0008006" key="3">
    <source>
        <dbReference type="Google" id="ProtNLM"/>
    </source>
</evidence>
<name>A0AAV6KP22_9ERIC</name>
<sequence>MWHPHLKLEKEQMSKIPIWVHFYNVPLEFWTGPGLSYIASSVGCPLYADKLTKAGKHLSFAKYPWRPQACPDCKVFGHGSATCPRRVGENKLGIGDTRGPNRKVVVSNNQCWQVVGTLHKETGAGNGVLGSLGTCPNAPASTSDPDGALSGANGPIVHAEVGQQVSGAELIVPPAEVVGLTPRKVSSYASHISPKFGVGFGKKFELVGMILPEELPKDLFDEPPVNGDSVGAAIASVMAKSMGLNNLLKQKEVGSLICSQRRSLCGVLEAKVRKENLDGVREDVFLIPG</sequence>
<dbReference type="Proteomes" id="UP000823749">
    <property type="component" value="Chromosome 4"/>
</dbReference>
<gene>
    <name evidence="1" type="ORF">RHGRI_011639</name>
</gene>
<dbReference type="PANTHER" id="PTHR31286:SF180">
    <property type="entry name" value="OS10G0362600 PROTEIN"/>
    <property type="match status" value="1"/>
</dbReference>
<protein>
    <recommendedName>
        <fullName evidence="3">DUF4283 domain-containing protein</fullName>
    </recommendedName>
</protein>
<dbReference type="InterPro" id="IPR040256">
    <property type="entry name" value="At4g02000-like"/>
</dbReference>